<name>A0A8J2YG02_9RHOB</name>
<comment type="caution">
    <text evidence="2">The sequence shown here is derived from an EMBL/GenBank/DDBJ whole genome shotgun (WGS) entry which is preliminary data.</text>
</comment>
<evidence type="ECO:0000313" key="3">
    <source>
        <dbReference type="Proteomes" id="UP000602745"/>
    </source>
</evidence>
<keyword evidence="3" id="KW-1185">Reference proteome</keyword>
<protein>
    <recommendedName>
        <fullName evidence="1">Mut7-C RNAse domain-containing protein</fullName>
    </recommendedName>
</protein>
<accession>A0A8J2YG02</accession>
<gene>
    <name evidence="2" type="ORF">GCM10007276_05900</name>
</gene>
<dbReference type="Pfam" id="PF01927">
    <property type="entry name" value="Mut7-C"/>
    <property type="match status" value="1"/>
</dbReference>
<dbReference type="AlphaFoldDB" id="A0A8J2YG02"/>
<dbReference type="PANTHER" id="PTHR39081:SF1">
    <property type="entry name" value="MUT7-C RNASE DOMAIN-CONTAINING PROTEIN"/>
    <property type="match status" value="1"/>
</dbReference>
<dbReference type="PANTHER" id="PTHR39081">
    <property type="entry name" value="MUT7-C DOMAIN-CONTAINING PROTEIN"/>
    <property type="match status" value="1"/>
</dbReference>
<dbReference type="Proteomes" id="UP000602745">
    <property type="component" value="Unassembled WGS sequence"/>
</dbReference>
<reference evidence="2" key="2">
    <citation type="submission" date="2020-09" db="EMBL/GenBank/DDBJ databases">
        <authorList>
            <person name="Sun Q."/>
            <person name="Sedlacek I."/>
        </authorList>
    </citation>
    <scope>NUCLEOTIDE SEQUENCE</scope>
    <source>
        <strain evidence="2">CCM 7684</strain>
    </source>
</reference>
<organism evidence="2 3">
    <name type="scientific">Agaricicola taiwanensis</name>
    <dbReference type="NCBI Taxonomy" id="591372"/>
    <lineage>
        <taxon>Bacteria</taxon>
        <taxon>Pseudomonadati</taxon>
        <taxon>Pseudomonadota</taxon>
        <taxon>Alphaproteobacteria</taxon>
        <taxon>Rhodobacterales</taxon>
        <taxon>Paracoccaceae</taxon>
        <taxon>Agaricicola</taxon>
    </lineage>
</organism>
<reference evidence="2" key="1">
    <citation type="journal article" date="2014" name="Int. J. Syst. Evol. Microbiol.">
        <title>Complete genome sequence of Corynebacterium casei LMG S-19264T (=DSM 44701T), isolated from a smear-ripened cheese.</title>
        <authorList>
            <consortium name="US DOE Joint Genome Institute (JGI-PGF)"/>
            <person name="Walter F."/>
            <person name="Albersmeier A."/>
            <person name="Kalinowski J."/>
            <person name="Ruckert C."/>
        </authorList>
    </citation>
    <scope>NUCLEOTIDE SEQUENCE</scope>
    <source>
        <strain evidence="2">CCM 7684</strain>
    </source>
</reference>
<dbReference type="EMBL" id="BMCP01000001">
    <property type="protein sequence ID" value="GGE31536.1"/>
    <property type="molecule type" value="Genomic_DNA"/>
</dbReference>
<sequence length="170" mass="19138">MILTMRLLCDEMLIGLARWLRAAGYDAATVDPGTRDADVVSRLEEEGRFLITRDRRLAETAGAAAAFLLAHDDLDQQAECLAAMLYIDWMLRPFSRCLVDNTPLRDAGPDEVERMPLSARELGGPFRACPLCGRFYWPGSHVKRMMTKLRQWRRPARSGGGQEALKGTVW</sequence>
<evidence type="ECO:0000313" key="2">
    <source>
        <dbReference type="EMBL" id="GGE31536.1"/>
    </source>
</evidence>
<evidence type="ECO:0000259" key="1">
    <source>
        <dbReference type="Pfam" id="PF01927"/>
    </source>
</evidence>
<feature type="domain" description="Mut7-C RNAse" evidence="1">
    <location>
        <begin position="5"/>
        <end position="148"/>
    </location>
</feature>
<dbReference type="InterPro" id="IPR002782">
    <property type="entry name" value="Mut7-C_RNAse_dom"/>
</dbReference>
<proteinExistence type="predicted"/>